<keyword evidence="2" id="KW-1185">Reference proteome</keyword>
<evidence type="ECO:0000313" key="1">
    <source>
        <dbReference type="EMBL" id="VDP88071.1"/>
    </source>
</evidence>
<name>A0A183Q7V3_9TREM</name>
<sequence length="117" mass="13482">MLNNSSDHRGPCLLRFTFTDGRNQILGLDMQNKSDLNLDSSTRRTYNLVEINTPCKFRTSFTQLHSTRPLPLRLGDQTTIHLLRKDIYSTCRLSCHQINSLLKVWKQILKNASSTAF</sequence>
<dbReference type="AlphaFoldDB" id="A0A183Q7V3"/>
<protein>
    <submittedName>
        <fullName evidence="1">Uncharacterized protein</fullName>
    </submittedName>
</protein>
<dbReference type="Proteomes" id="UP000269396">
    <property type="component" value="Unassembled WGS sequence"/>
</dbReference>
<evidence type="ECO:0000313" key="2">
    <source>
        <dbReference type="Proteomes" id="UP000269396"/>
    </source>
</evidence>
<reference evidence="1 2" key="1">
    <citation type="submission" date="2018-11" db="EMBL/GenBank/DDBJ databases">
        <authorList>
            <consortium name="Pathogen Informatics"/>
        </authorList>
    </citation>
    <scope>NUCLEOTIDE SEQUENCE [LARGE SCALE GENOMIC DNA]</scope>
    <source>
        <strain>Denwood</strain>
        <strain evidence="2">Zambia</strain>
    </source>
</reference>
<accession>A0A183Q7V3</accession>
<dbReference type="EMBL" id="UZAL01053226">
    <property type="protein sequence ID" value="VDP88071.1"/>
    <property type="molecule type" value="Genomic_DNA"/>
</dbReference>
<gene>
    <name evidence="1" type="ORF">SMTD_LOCUS22689</name>
</gene>
<dbReference type="STRING" id="31246.A0A183Q7V3"/>
<proteinExistence type="predicted"/>
<organism evidence="1 2">
    <name type="scientific">Schistosoma mattheei</name>
    <dbReference type="NCBI Taxonomy" id="31246"/>
    <lineage>
        <taxon>Eukaryota</taxon>
        <taxon>Metazoa</taxon>
        <taxon>Spiralia</taxon>
        <taxon>Lophotrochozoa</taxon>
        <taxon>Platyhelminthes</taxon>
        <taxon>Trematoda</taxon>
        <taxon>Digenea</taxon>
        <taxon>Strigeidida</taxon>
        <taxon>Schistosomatoidea</taxon>
        <taxon>Schistosomatidae</taxon>
        <taxon>Schistosoma</taxon>
    </lineage>
</organism>